<dbReference type="InterPro" id="IPR002213">
    <property type="entry name" value="UDP_glucos_trans"/>
</dbReference>
<comment type="similarity">
    <text evidence="1">Belongs to the UDP-glycosyltransferase family.</text>
</comment>
<dbReference type="CDD" id="cd03784">
    <property type="entry name" value="GT1_Gtf-like"/>
    <property type="match status" value="1"/>
</dbReference>
<dbReference type="PANTHER" id="PTHR11926:SF706">
    <property type="entry name" value="UDP-GLYCOSYLTRANSFERASE 76C1"/>
    <property type="match status" value="1"/>
</dbReference>
<name>A0A921RVF9_SORBI</name>
<evidence type="ECO:0008006" key="5">
    <source>
        <dbReference type="Google" id="ProtNLM"/>
    </source>
</evidence>
<evidence type="ECO:0000256" key="2">
    <source>
        <dbReference type="ARBA" id="ARBA00022679"/>
    </source>
</evidence>
<dbReference type="Proteomes" id="UP000807115">
    <property type="component" value="Chromosome 1"/>
</dbReference>
<dbReference type="Pfam" id="PF00201">
    <property type="entry name" value="UDPGT"/>
    <property type="match status" value="1"/>
</dbReference>
<accession>A0A921RVF9</accession>
<protein>
    <recommendedName>
        <fullName evidence="5">Glycosyltransferase</fullName>
    </recommendedName>
</protein>
<dbReference type="Gene3D" id="3.40.50.2000">
    <property type="entry name" value="Glycogen Phosphorylase B"/>
    <property type="match status" value="2"/>
</dbReference>
<comment type="caution">
    <text evidence="3">The sequence shown here is derived from an EMBL/GenBank/DDBJ whole genome shotgun (WGS) entry which is preliminary data.</text>
</comment>
<dbReference type="OMA" id="DLMHIGK"/>
<evidence type="ECO:0000313" key="4">
    <source>
        <dbReference type="Proteomes" id="UP000807115"/>
    </source>
</evidence>
<dbReference type="FunFam" id="3.40.50.2000:FF:000040">
    <property type="entry name" value="UDP-glycosyltransferase 76C1"/>
    <property type="match status" value="1"/>
</dbReference>
<dbReference type="GO" id="GO:0035251">
    <property type="term" value="F:UDP-glucosyltransferase activity"/>
    <property type="evidence" value="ECO:0007669"/>
    <property type="project" value="UniProtKB-ARBA"/>
</dbReference>
<sequence>MESNGAAAVHQRHGLRHVLLFPLPYQGHINPMFRLAGVLHSRGFAITVFHTHFNAPDPARHPDYRFVLVPDGISGPSPVTIEDRFARVIWIGDACEAAFRDRLAAVLQEYSRDTVACLVVDTHLLEIFQVATSLSVPTLALRTGSAACFACFLAYPMLCDKGYLPVKDSQLDLTVAELPPYRVRDLMHIGEAGHHLMCQLLARAVAAVNISSGLILNTFDALERRELDRLRRDLAVPVFDIGPLHKLSPDGDSSLLRQDRSCLEWLDAFPPESVLYVSFGSVAWMSPRDLVETAWGIAGSGVPFLWVVRPGMVSGSADDHRLPEGFEAATRERGKVVAWAPQEEVLRHRAVGGFWTHCGWNSTTEGICEGVPMLCRPCFGDQMGDTRYVEHVWRVGFEVGGDLERGSVEAAIRRLMTGEDGAEMRARAGELKKAAVDCTGEDGSSRMAIDKLVTHIMSL</sequence>
<keyword evidence="2" id="KW-0808">Transferase</keyword>
<dbReference type="KEGG" id="sbi:8079708"/>
<evidence type="ECO:0000256" key="1">
    <source>
        <dbReference type="ARBA" id="ARBA00009995"/>
    </source>
</evidence>
<dbReference type="Gramene" id="OQU90702">
    <property type="protein sequence ID" value="OQU90702"/>
    <property type="gene ID" value="SORBI_3001G030900"/>
</dbReference>
<dbReference type="OrthoDB" id="5835829at2759"/>
<reference evidence="3" key="1">
    <citation type="journal article" date="2019" name="BMC Genomics">
        <title>A new reference genome for Sorghum bicolor reveals high levels of sequence similarity between sweet and grain genotypes: implications for the genetics of sugar metabolism.</title>
        <authorList>
            <person name="Cooper E.A."/>
            <person name="Brenton Z.W."/>
            <person name="Flinn B.S."/>
            <person name="Jenkins J."/>
            <person name="Shu S."/>
            <person name="Flowers D."/>
            <person name="Luo F."/>
            <person name="Wang Y."/>
            <person name="Xia P."/>
            <person name="Barry K."/>
            <person name="Daum C."/>
            <person name="Lipzen A."/>
            <person name="Yoshinaga Y."/>
            <person name="Schmutz J."/>
            <person name="Saski C."/>
            <person name="Vermerris W."/>
            <person name="Kresovich S."/>
        </authorList>
    </citation>
    <scope>NUCLEOTIDE SEQUENCE</scope>
</reference>
<proteinExistence type="inferred from homology"/>
<dbReference type="FunFam" id="3.40.50.2000:FF:000232">
    <property type="entry name" value="UDP-glycosyltransferase 76C1"/>
    <property type="match status" value="1"/>
</dbReference>
<dbReference type="PANTHER" id="PTHR11926">
    <property type="entry name" value="GLUCOSYL/GLUCURONOSYL TRANSFERASES"/>
    <property type="match status" value="1"/>
</dbReference>
<gene>
    <name evidence="3" type="ORF">BDA96_01G032100</name>
</gene>
<dbReference type="SUPFAM" id="SSF53756">
    <property type="entry name" value="UDP-Glycosyltransferase/glycogen phosphorylase"/>
    <property type="match status" value="1"/>
</dbReference>
<reference evidence="3" key="2">
    <citation type="submission" date="2020-10" db="EMBL/GenBank/DDBJ databases">
        <authorList>
            <person name="Cooper E.A."/>
            <person name="Brenton Z.W."/>
            <person name="Flinn B.S."/>
            <person name="Jenkins J."/>
            <person name="Shu S."/>
            <person name="Flowers D."/>
            <person name="Luo F."/>
            <person name="Wang Y."/>
            <person name="Xia P."/>
            <person name="Barry K."/>
            <person name="Daum C."/>
            <person name="Lipzen A."/>
            <person name="Yoshinaga Y."/>
            <person name="Schmutz J."/>
            <person name="Saski C."/>
            <person name="Vermerris W."/>
            <person name="Kresovich S."/>
        </authorList>
    </citation>
    <scope>NUCLEOTIDE SEQUENCE</scope>
</reference>
<dbReference type="AlphaFoldDB" id="A0A921RVF9"/>
<evidence type="ECO:0000313" key="3">
    <source>
        <dbReference type="EMBL" id="KAG0546886.1"/>
    </source>
</evidence>
<dbReference type="Gramene" id="EER90609">
    <property type="protein sequence ID" value="EER90609"/>
    <property type="gene ID" value="SORBI_3001G030900"/>
</dbReference>
<organism evidence="3 4">
    <name type="scientific">Sorghum bicolor</name>
    <name type="common">Sorghum</name>
    <name type="synonym">Sorghum vulgare</name>
    <dbReference type="NCBI Taxonomy" id="4558"/>
    <lineage>
        <taxon>Eukaryota</taxon>
        <taxon>Viridiplantae</taxon>
        <taxon>Streptophyta</taxon>
        <taxon>Embryophyta</taxon>
        <taxon>Tracheophyta</taxon>
        <taxon>Spermatophyta</taxon>
        <taxon>Magnoliopsida</taxon>
        <taxon>Liliopsida</taxon>
        <taxon>Poales</taxon>
        <taxon>Poaceae</taxon>
        <taxon>PACMAD clade</taxon>
        <taxon>Panicoideae</taxon>
        <taxon>Andropogonodae</taxon>
        <taxon>Andropogoneae</taxon>
        <taxon>Sorghinae</taxon>
        <taxon>Sorghum</taxon>
    </lineage>
</organism>
<dbReference type="EMBL" id="CM027680">
    <property type="protein sequence ID" value="KAG0546886.1"/>
    <property type="molecule type" value="Genomic_DNA"/>
</dbReference>